<dbReference type="InterPro" id="IPR010982">
    <property type="entry name" value="Lambda_DNA-bd_dom_sf"/>
</dbReference>
<dbReference type="EMBL" id="JACHJT010000001">
    <property type="protein sequence ID" value="MBB4930404.1"/>
    <property type="molecule type" value="Genomic_DNA"/>
</dbReference>
<dbReference type="CDD" id="cd00093">
    <property type="entry name" value="HTH_XRE"/>
    <property type="match status" value="1"/>
</dbReference>
<keyword evidence="2" id="KW-1185">Reference proteome</keyword>
<dbReference type="AlphaFoldDB" id="A0A7W7W249"/>
<dbReference type="SUPFAM" id="SSF47413">
    <property type="entry name" value="lambda repressor-like DNA-binding domains"/>
    <property type="match status" value="1"/>
</dbReference>
<comment type="caution">
    <text evidence="1">The sequence shown here is derived from an EMBL/GenBank/DDBJ whole genome shotgun (WGS) entry which is preliminary data.</text>
</comment>
<organism evidence="1 2">
    <name type="scientific">Lipingzhangella halophila</name>
    <dbReference type="NCBI Taxonomy" id="1783352"/>
    <lineage>
        <taxon>Bacteria</taxon>
        <taxon>Bacillati</taxon>
        <taxon>Actinomycetota</taxon>
        <taxon>Actinomycetes</taxon>
        <taxon>Streptosporangiales</taxon>
        <taxon>Nocardiopsidaceae</taxon>
        <taxon>Lipingzhangella</taxon>
    </lineage>
</organism>
<dbReference type="GO" id="GO:0003677">
    <property type="term" value="F:DNA binding"/>
    <property type="evidence" value="ECO:0007669"/>
    <property type="project" value="InterPro"/>
</dbReference>
<dbReference type="RefSeq" id="WP_184575572.1">
    <property type="nucleotide sequence ID" value="NZ_JACHJT010000001.1"/>
</dbReference>
<accession>A0A7W7W249</accession>
<proteinExistence type="predicted"/>
<reference evidence="1 2" key="1">
    <citation type="submission" date="2020-08" db="EMBL/GenBank/DDBJ databases">
        <title>Sequencing the genomes of 1000 actinobacteria strains.</title>
        <authorList>
            <person name="Klenk H.-P."/>
        </authorList>
    </citation>
    <scope>NUCLEOTIDE SEQUENCE [LARGE SCALE GENOMIC DNA]</scope>
    <source>
        <strain evidence="1 2">DSM 102030</strain>
    </source>
</reference>
<protein>
    <submittedName>
        <fullName evidence="1">Transcriptional regulator with XRE-family HTH domain</fullName>
    </submittedName>
</protein>
<evidence type="ECO:0000313" key="1">
    <source>
        <dbReference type="EMBL" id="MBB4930404.1"/>
    </source>
</evidence>
<name>A0A7W7W249_9ACTN</name>
<gene>
    <name evidence="1" type="ORF">F4561_001224</name>
</gene>
<sequence length="301" mass="34217">MTRAERVPVSDEHRDLGRLLRDARASAGATTRDVALYSSGHISNVENGHVMPSTELVYYYVKEFGCDGHVARQALDRARRASEERRRTQRLVQRSQGQRWGAFHVTPDSPASEIREGYKVRESEAYYRVDERGVITEVDVIRVIRAVQPGVSLISVAHNYHYDAEVGVLSLEPGIGCSLAALRETGFGYLYAVLRLDRELNPDDGDAYSLSYRVHVSSSVPARPLLRYQARAGNDRYALRVLFTPPVLPQEVWWFSERDVFATEMPAPAQSERIFPANPSGFYFRDFTRIDNLHTGIAWRW</sequence>
<dbReference type="Proteomes" id="UP000523007">
    <property type="component" value="Unassembled WGS sequence"/>
</dbReference>
<evidence type="ECO:0000313" key="2">
    <source>
        <dbReference type="Proteomes" id="UP000523007"/>
    </source>
</evidence>
<dbReference type="InterPro" id="IPR001387">
    <property type="entry name" value="Cro/C1-type_HTH"/>
</dbReference>